<dbReference type="EMBL" id="JAOZYT010000012">
    <property type="protein sequence ID" value="MCW0523302.1"/>
    <property type="molecule type" value="Genomic_DNA"/>
</dbReference>
<dbReference type="EC" id="2.4.-.-" evidence="2"/>
<reference evidence="2" key="1">
    <citation type="submission" date="2022-10" db="EMBL/GenBank/DDBJ databases">
        <title>Sifting through the core-genome to identify putative cross-protective antigens against Riemerella anatipestifer.</title>
        <authorList>
            <person name="Zheng X."/>
            <person name="Zhang W."/>
        </authorList>
    </citation>
    <scope>NUCLEOTIDE SEQUENCE</scope>
    <source>
        <strain evidence="2">ZWRA178</strain>
    </source>
</reference>
<dbReference type="InterPro" id="IPR001173">
    <property type="entry name" value="Glyco_trans_2-like"/>
</dbReference>
<evidence type="ECO:0000259" key="1">
    <source>
        <dbReference type="Pfam" id="PF00535"/>
    </source>
</evidence>
<evidence type="ECO:0000313" key="3">
    <source>
        <dbReference type="Proteomes" id="UP001207440"/>
    </source>
</evidence>
<dbReference type="Proteomes" id="UP001207440">
    <property type="component" value="Unassembled WGS sequence"/>
</dbReference>
<comment type="caution">
    <text evidence="2">The sequence shown here is derived from an EMBL/GenBank/DDBJ whole genome shotgun (WGS) entry which is preliminary data.</text>
</comment>
<dbReference type="RefSeq" id="WP_064969662.1">
    <property type="nucleotide sequence ID" value="NZ_CP011859.1"/>
</dbReference>
<keyword evidence="2" id="KW-0808">Transferase</keyword>
<dbReference type="GO" id="GO:0016758">
    <property type="term" value="F:hexosyltransferase activity"/>
    <property type="evidence" value="ECO:0007669"/>
    <property type="project" value="UniProtKB-ARBA"/>
</dbReference>
<dbReference type="Gene3D" id="3.90.550.10">
    <property type="entry name" value="Spore Coat Polysaccharide Biosynthesis Protein SpsA, Chain A"/>
    <property type="match status" value="1"/>
</dbReference>
<dbReference type="PANTHER" id="PTHR22916">
    <property type="entry name" value="GLYCOSYLTRANSFERASE"/>
    <property type="match status" value="1"/>
</dbReference>
<gene>
    <name evidence="2" type="ORF">OKE68_03080</name>
</gene>
<sequence length="103" mass="11858">MEEDFIKLSIIIPVYNTPVKYLQECLESIRNANINYKYEVLIIDDGSTNGEIISFFRNYKQDNIVTILFQENKGPSSARNTAIKSVKGEYILFLDSDLVTTRN</sequence>
<evidence type="ECO:0000313" key="2">
    <source>
        <dbReference type="EMBL" id="MCW0523302.1"/>
    </source>
</evidence>
<dbReference type="InterPro" id="IPR029044">
    <property type="entry name" value="Nucleotide-diphossugar_trans"/>
</dbReference>
<proteinExistence type="predicted"/>
<dbReference type="Pfam" id="PF00535">
    <property type="entry name" value="Glycos_transf_2"/>
    <property type="match status" value="1"/>
</dbReference>
<organism evidence="2 3">
    <name type="scientific">Riemerella anatipestifer</name>
    <name type="common">Moraxella anatipestifer</name>
    <dbReference type="NCBI Taxonomy" id="34085"/>
    <lineage>
        <taxon>Bacteria</taxon>
        <taxon>Pseudomonadati</taxon>
        <taxon>Bacteroidota</taxon>
        <taxon>Flavobacteriia</taxon>
        <taxon>Flavobacteriales</taxon>
        <taxon>Weeksellaceae</taxon>
        <taxon>Riemerella</taxon>
    </lineage>
</organism>
<feature type="domain" description="Glycosyltransferase 2-like" evidence="1">
    <location>
        <begin position="9"/>
        <end position="101"/>
    </location>
</feature>
<accession>A0AAP3ETK3</accession>
<keyword evidence="2" id="KW-0328">Glycosyltransferase</keyword>
<name>A0AAP3ETK3_RIEAN</name>
<protein>
    <submittedName>
        <fullName evidence="2">Glycosyltransferase</fullName>
        <ecNumber evidence="2">2.4.-.-</ecNumber>
    </submittedName>
</protein>
<dbReference type="AlphaFoldDB" id="A0AAP3ETK3"/>
<dbReference type="SUPFAM" id="SSF53448">
    <property type="entry name" value="Nucleotide-diphospho-sugar transferases"/>
    <property type="match status" value="1"/>
</dbReference>